<evidence type="ECO:0000313" key="1">
    <source>
        <dbReference type="EMBL" id="KAL1223964.1"/>
    </source>
</evidence>
<dbReference type="EMBL" id="JBANAX010000059">
    <property type="protein sequence ID" value="KAL1223964.1"/>
    <property type="molecule type" value="Genomic_DNA"/>
</dbReference>
<gene>
    <name evidence="1" type="ORF">V5N11_004502</name>
</gene>
<proteinExistence type="predicted"/>
<reference evidence="1 2" key="1">
    <citation type="submission" date="2024-04" db="EMBL/GenBank/DDBJ databases">
        <title>Genome assembly C_amara_ONT_v2.</title>
        <authorList>
            <person name="Yant L."/>
            <person name="Moore C."/>
            <person name="Slenker M."/>
        </authorList>
    </citation>
    <scope>NUCLEOTIDE SEQUENCE [LARGE SCALE GENOMIC DNA]</scope>
    <source>
        <tissue evidence="1">Leaf</tissue>
    </source>
</reference>
<dbReference type="AlphaFoldDB" id="A0ABD1C3A3"/>
<sequence length="74" mass="8407">MKLIMRYNSEILQEKTLYLDDVCVDDEWADVKAGDFVAPPKDAPAKIYFTMCQKDDKIRKTGLVVKGVALRAVK</sequence>
<dbReference type="Proteomes" id="UP001558713">
    <property type="component" value="Unassembled WGS sequence"/>
</dbReference>
<name>A0ABD1C3A3_CARAN</name>
<organism evidence="1 2">
    <name type="scientific">Cardamine amara subsp. amara</name>
    <dbReference type="NCBI Taxonomy" id="228776"/>
    <lineage>
        <taxon>Eukaryota</taxon>
        <taxon>Viridiplantae</taxon>
        <taxon>Streptophyta</taxon>
        <taxon>Embryophyta</taxon>
        <taxon>Tracheophyta</taxon>
        <taxon>Spermatophyta</taxon>
        <taxon>Magnoliopsida</taxon>
        <taxon>eudicotyledons</taxon>
        <taxon>Gunneridae</taxon>
        <taxon>Pentapetalae</taxon>
        <taxon>rosids</taxon>
        <taxon>malvids</taxon>
        <taxon>Brassicales</taxon>
        <taxon>Brassicaceae</taxon>
        <taxon>Cardamineae</taxon>
        <taxon>Cardamine</taxon>
    </lineage>
</organism>
<accession>A0ABD1C3A3</accession>
<comment type="caution">
    <text evidence="1">The sequence shown here is derived from an EMBL/GenBank/DDBJ whole genome shotgun (WGS) entry which is preliminary data.</text>
</comment>
<dbReference type="Pfam" id="PF14299">
    <property type="entry name" value="PP2"/>
    <property type="match status" value="1"/>
</dbReference>
<dbReference type="InterPro" id="IPR025886">
    <property type="entry name" value="PP2-like"/>
</dbReference>
<protein>
    <submittedName>
        <fullName evidence="1">Protein PHLOEM PROTEIN 2-LIKE A6</fullName>
    </submittedName>
</protein>
<evidence type="ECO:0000313" key="2">
    <source>
        <dbReference type="Proteomes" id="UP001558713"/>
    </source>
</evidence>
<keyword evidence="2" id="KW-1185">Reference proteome</keyword>